<proteinExistence type="predicted"/>
<dbReference type="AlphaFoldDB" id="A0A0E9SDV2"/>
<organism evidence="1">
    <name type="scientific">Anguilla anguilla</name>
    <name type="common">European freshwater eel</name>
    <name type="synonym">Muraena anguilla</name>
    <dbReference type="NCBI Taxonomy" id="7936"/>
    <lineage>
        <taxon>Eukaryota</taxon>
        <taxon>Metazoa</taxon>
        <taxon>Chordata</taxon>
        <taxon>Craniata</taxon>
        <taxon>Vertebrata</taxon>
        <taxon>Euteleostomi</taxon>
        <taxon>Actinopterygii</taxon>
        <taxon>Neopterygii</taxon>
        <taxon>Teleostei</taxon>
        <taxon>Anguilliformes</taxon>
        <taxon>Anguillidae</taxon>
        <taxon>Anguilla</taxon>
    </lineage>
</organism>
<protein>
    <submittedName>
        <fullName evidence="1">Uncharacterized protein</fullName>
    </submittedName>
</protein>
<evidence type="ECO:0000313" key="1">
    <source>
        <dbReference type="EMBL" id="JAH38850.1"/>
    </source>
</evidence>
<reference evidence="1" key="2">
    <citation type="journal article" date="2015" name="Fish Shellfish Immunol.">
        <title>Early steps in the European eel (Anguilla anguilla)-Vibrio vulnificus interaction in the gills: Role of the RtxA13 toxin.</title>
        <authorList>
            <person name="Callol A."/>
            <person name="Pajuelo D."/>
            <person name="Ebbesson L."/>
            <person name="Teles M."/>
            <person name="MacKenzie S."/>
            <person name="Amaro C."/>
        </authorList>
    </citation>
    <scope>NUCLEOTIDE SEQUENCE</scope>
</reference>
<sequence length="32" mass="3747">MFFARRTNMNLTLLLCAATLLRTRTEQTLFSL</sequence>
<name>A0A0E9SDV2_ANGAN</name>
<accession>A0A0E9SDV2</accession>
<dbReference type="EMBL" id="GBXM01069727">
    <property type="protein sequence ID" value="JAH38850.1"/>
    <property type="molecule type" value="Transcribed_RNA"/>
</dbReference>
<reference evidence="1" key="1">
    <citation type="submission" date="2014-11" db="EMBL/GenBank/DDBJ databases">
        <authorList>
            <person name="Amaro Gonzalez C."/>
        </authorList>
    </citation>
    <scope>NUCLEOTIDE SEQUENCE</scope>
</reference>